<dbReference type="GO" id="GO:0016780">
    <property type="term" value="F:phosphotransferase activity, for other substituted phosphate groups"/>
    <property type="evidence" value="ECO:0007669"/>
    <property type="project" value="InterPro"/>
</dbReference>
<feature type="transmembrane region" description="Helical" evidence="1">
    <location>
        <begin position="124"/>
        <end position="148"/>
    </location>
</feature>
<reference evidence="2" key="1">
    <citation type="journal article" date="2014" name="Int. J. Syst. Evol. Microbiol.">
        <title>Complete genome sequence of Corynebacterium casei LMG S-19264T (=DSM 44701T), isolated from a smear-ripened cheese.</title>
        <authorList>
            <consortium name="US DOE Joint Genome Institute (JGI-PGF)"/>
            <person name="Walter F."/>
            <person name="Albersmeier A."/>
            <person name="Kalinowski J."/>
            <person name="Ruckert C."/>
        </authorList>
    </citation>
    <scope>NUCLEOTIDE SEQUENCE</scope>
    <source>
        <strain evidence="2">VKM Ac-1321</strain>
    </source>
</reference>
<dbReference type="Proteomes" id="UP001143480">
    <property type="component" value="Unassembled WGS sequence"/>
</dbReference>
<dbReference type="Gene3D" id="1.20.120.1760">
    <property type="match status" value="1"/>
</dbReference>
<reference evidence="2" key="2">
    <citation type="submission" date="2023-01" db="EMBL/GenBank/DDBJ databases">
        <authorList>
            <person name="Sun Q."/>
            <person name="Evtushenko L."/>
        </authorList>
    </citation>
    <scope>NUCLEOTIDE SEQUENCE</scope>
    <source>
        <strain evidence="2">VKM Ac-1321</strain>
    </source>
</reference>
<dbReference type="Pfam" id="PF01066">
    <property type="entry name" value="CDP-OH_P_transf"/>
    <property type="match status" value="1"/>
</dbReference>
<dbReference type="GO" id="GO:0008654">
    <property type="term" value="P:phospholipid biosynthetic process"/>
    <property type="evidence" value="ECO:0007669"/>
    <property type="project" value="InterPro"/>
</dbReference>
<dbReference type="GO" id="GO:0016020">
    <property type="term" value="C:membrane"/>
    <property type="evidence" value="ECO:0007669"/>
    <property type="project" value="InterPro"/>
</dbReference>
<dbReference type="AlphaFoldDB" id="A0A9W6NQ54"/>
<evidence type="ECO:0000313" key="3">
    <source>
        <dbReference type="Proteomes" id="UP001143480"/>
    </source>
</evidence>
<evidence type="ECO:0008006" key="4">
    <source>
        <dbReference type="Google" id="ProtNLM"/>
    </source>
</evidence>
<evidence type="ECO:0000313" key="2">
    <source>
        <dbReference type="EMBL" id="GLL04993.1"/>
    </source>
</evidence>
<protein>
    <recommendedName>
        <fullName evidence="4">CDP-diacylglycerol--glycerol-3-phosphate 3-phosphatidyltransferase</fullName>
    </recommendedName>
</protein>
<feature type="transmembrane region" description="Helical" evidence="1">
    <location>
        <begin position="192"/>
        <end position="216"/>
    </location>
</feature>
<keyword evidence="1" id="KW-1133">Transmembrane helix</keyword>
<proteinExistence type="predicted"/>
<keyword evidence="3" id="KW-1185">Reference proteome</keyword>
<comment type="caution">
    <text evidence="2">The sequence shown here is derived from an EMBL/GenBank/DDBJ whole genome shotgun (WGS) entry which is preliminary data.</text>
</comment>
<feature type="transmembrane region" description="Helical" evidence="1">
    <location>
        <begin position="45"/>
        <end position="68"/>
    </location>
</feature>
<name>A0A9W6NQ54_9ACTN</name>
<dbReference type="InterPro" id="IPR000462">
    <property type="entry name" value="CDP-OH_P_trans"/>
</dbReference>
<keyword evidence="1" id="KW-0472">Membrane</keyword>
<gene>
    <name evidence="2" type="ORF">GCM10017581_067400</name>
</gene>
<feature type="transmembrane region" description="Helical" evidence="1">
    <location>
        <begin position="80"/>
        <end position="103"/>
    </location>
</feature>
<accession>A0A9W6NQ54</accession>
<organism evidence="2 3">
    <name type="scientific">Dactylosporangium matsuzakiense</name>
    <dbReference type="NCBI Taxonomy" id="53360"/>
    <lineage>
        <taxon>Bacteria</taxon>
        <taxon>Bacillati</taxon>
        <taxon>Actinomycetota</taxon>
        <taxon>Actinomycetes</taxon>
        <taxon>Micromonosporales</taxon>
        <taxon>Micromonosporaceae</taxon>
        <taxon>Dactylosporangium</taxon>
    </lineage>
</organism>
<keyword evidence="1" id="KW-0812">Transmembrane</keyword>
<evidence type="ECO:0000256" key="1">
    <source>
        <dbReference type="SAM" id="Phobius"/>
    </source>
</evidence>
<sequence>MRAPDALDWDGYCARWSAAHGGYDPRRAPSLVRGWLRLGHTLGSALLRAGVGSPNTVTLFGLLISLGVPPVAALAPLGGLWAAILILLAAFADTIDGVLAVIADRATRLGQVYDSAADRLSEAAWVLAFALLGAPVWLAVAAGAVMWLHEYVRARATVAGLPDIGAVTVAERPTRILVAIFGLLATLFDDRAATLTMAIAVLVALVGLGQLLRAVVKALR</sequence>
<dbReference type="RefSeq" id="WP_223097066.1">
    <property type="nucleotide sequence ID" value="NZ_BAAAXA010000001.1"/>
</dbReference>
<dbReference type="InterPro" id="IPR043130">
    <property type="entry name" value="CDP-OH_PTrfase_TM_dom"/>
</dbReference>
<dbReference type="EMBL" id="BSFP01000052">
    <property type="protein sequence ID" value="GLL04993.1"/>
    <property type="molecule type" value="Genomic_DNA"/>
</dbReference>